<accession>A0A0G4P3T3</accession>
<reference evidence="1 2" key="1">
    <citation type="journal article" date="2014" name="Nat. Commun.">
        <title>Multiple recent horizontal transfers of a large genomic region in cheese making fungi.</title>
        <authorList>
            <person name="Cheeseman K."/>
            <person name="Ropars J."/>
            <person name="Renault P."/>
            <person name="Dupont J."/>
            <person name="Gouzy J."/>
            <person name="Branca A."/>
            <person name="Abraham A.L."/>
            <person name="Ceppi M."/>
            <person name="Conseiller E."/>
            <person name="Debuchy R."/>
            <person name="Malagnac F."/>
            <person name="Goarin A."/>
            <person name="Silar P."/>
            <person name="Lacoste S."/>
            <person name="Sallet E."/>
            <person name="Bensimon A."/>
            <person name="Giraud T."/>
            <person name="Brygoo Y."/>
        </authorList>
    </citation>
    <scope>NUCLEOTIDE SEQUENCE [LARGE SCALE GENOMIC DNA]</scope>
    <source>
        <strain evidence="2">FM 013</strain>
    </source>
</reference>
<dbReference type="Proteomes" id="UP000053732">
    <property type="component" value="Unassembled WGS sequence"/>
</dbReference>
<proteinExistence type="predicted"/>
<evidence type="ECO:0000313" key="1">
    <source>
        <dbReference type="EMBL" id="CRL20949.1"/>
    </source>
</evidence>
<dbReference type="EMBL" id="HG793138">
    <property type="protein sequence ID" value="CRL20949.1"/>
    <property type="molecule type" value="Genomic_DNA"/>
</dbReference>
<gene>
    <name evidence="1" type="ORF">PCAMFM013_S005g000113</name>
</gene>
<organism evidence="1 2">
    <name type="scientific">Penicillium camemberti (strain FM 013)</name>
    <dbReference type="NCBI Taxonomy" id="1429867"/>
    <lineage>
        <taxon>Eukaryota</taxon>
        <taxon>Fungi</taxon>
        <taxon>Dikarya</taxon>
        <taxon>Ascomycota</taxon>
        <taxon>Pezizomycotina</taxon>
        <taxon>Eurotiomycetes</taxon>
        <taxon>Eurotiomycetidae</taxon>
        <taxon>Eurotiales</taxon>
        <taxon>Aspergillaceae</taxon>
        <taxon>Penicillium</taxon>
    </lineage>
</organism>
<protein>
    <submittedName>
        <fullName evidence="1">Str. FM013</fullName>
    </submittedName>
</protein>
<evidence type="ECO:0000313" key="2">
    <source>
        <dbReference type="Proteomes" id="UP000053732"/>
    </source>
</evidence>
<dbReference type="AlphaFoldDB" id="A0A0G4P3T3"/>
<keyword evidence="2" id="KW-1185">Reference proteome</keyword>
<dbReference type="STRING" id="1429867.A0A0G4P3T3"/>
<name>A0A0G4P3T3_PENC3</name>
<sequence>MTDDEPPTMPLFARTDASWRKMLVQQPPIFQIGTLHVHCGFPGDRAESSSIPVDEKMQTSGYDGLRMEKYFELLLFSSEVKFLNCTIARLYWPTERPILLDRGPQNIRDEFQRVFNKFDFLFFTRKRAQNLPLGAISEEETERREIIEAYAEQCVDIDRKRKNIEDVESAGEILRF</sequence>